<dbReference type="Pfam" id="PF13430">
    <property type="entry name" value="DUF4112"/>
    <property type="match status" value="1"/>
</dbReference>
<dbReference type="RefSeq" id="YP_002517833.1">
    <property type="nucleotide sequence ID" value="NC_011916.1"/>
</dbReference>
<dbReference type="OrthoDB" id="7187630at2"/>
<dbReference type="AlphaFoldDB" id="A0A0H3CAI2"/>
<dbReference type="RefSeq" id="WP_010920233.1">
    <property type="nucleotide sequence ID" value="NC_011916.1"/>
</dbReference>
<proteinExistence type="predicted"/>
<evidence type="ECO:0000313" key="2">
    <source>
        <dbReference type="Proteomes" id="UP000001364"/>
    </source>
</evidence>
<sequence>MTDDISVSADYSDRHTDRRAKAHRAWRSAESIKGLSDRLIGLGPFGLGLDGVLSWVPGVGPLYSVGAGALLVFNAISAGASLSTVARMIAYVLADTATDAVPFAGSVVDMLFPGHLMAAKALQKDIEARHGLPDEIAAERSQKKRGLFRRKAA</sequence>
<dbReference type="PhylomeDB" id="A0A0H3CAI2"/>
<evidence type="ECO:0008006" key="3">
    <source>
        <dbReference type="Google" id="ProtNLM"/>
    </source>
</evidence>
<keyword evidence="2" id="KW-1185">Reference proteome</keyword>
<dbReference type="PATRIC" id="fig|565050.3.peg.2414"/>
<dbReference type="HOGENOM" id="CLU_144009_0_0_5"/>
<name>A0A0H3CAI2_CAUVN</name>
<gene>
    <name evidence="1" type="ordered locus">CCNA_02460</name>
</gene>
<dbReference type="EMBL" id="CP001340">
    <property type="protein sequence ID" value="ACL95925.1"/>
    <property type="molecule type" value="Genomic_DNA"/>
</dbReference>
<dbReference type="KEGG" id="ccs:CCNA_02460"/>
<dbReference type="InterPro" id="IPR025187">
    <property type="entry name" value="DUF4112"/>
</dbReference>
<dbReference type="GeneID" id="7331695"/>
<reference evidence="1 2" key="1">
    <citation type="journal article" date="2010" name="J. Bacteriol.">
        <title>The genetic basis of laboratory adaptation in Caulobacter crescentus.</title>
        <authorList>
            <person name="Marks M.E."/>
            <person name="Castro-Rojas C.M."/>
            <person name="Teiling C."/>
            <person name="Du L."/>
            <person name="Kapatral V."/>
            <person name="Walunas T.L."/>
            <person name="Crosson S."/>
        </authorList>
    </citation>
    <scope>NUCLEOTIDE SEQUENCE [LARGE SCALE GENOMIC DNA]</scope>
    <source>
        <strain evidence="2">NA1000 / CB15N</strain>
    </source>
</reference>
<protein>
    <recommendedName>
        <fullName evidence="3">DUF4112 domain-containing protein</fullName>
    </recommendedName>
</protein>
<organism evidence="1 2">
    <name type="scientific">Caulobacter vibrioides (strain NA1000 / CB15N)</name>
    <name type="common">Caulobacter crescentus</name>
    <dbReference type="NCBI Taxonomy" id="565050"/>
    <lineage>
        <taxon>Bacteria</taxon>
        <taxon>Pseudomonadati</taxon>
        <taxon>Pseudomonadota</taxon>
        <taxon>Alphaproteobacteria</taxon>
        <taxon>Caulobacterales</taxon>
        <taxon>Caulobacteraceae</taxon>
        <taxon>Caulobacter</taxon>
    </lineage>
</organism>
<dbReference type="Proteomes" id="UP000001364">
    <property type="component" value="Chromosome"/>
</dbReference>
<evidence type="ECO:0000313" key="1">
    <source>
        <dbReference type="EMBL" id="ACL95925.1"/>
    </source>
</evidence>
<accession>A0A0H3CAI2</accession>